<dbReference type="EMBL" id="LJIJ01000712">
    <property type="protein sequence ID" value="ODM95097.1"/>
    <property type="molecule type" value="Genomic_DNA"/>
</dbReference>
<protein>
    <submittedName>
        <fullName evidence="5">c-Myc-binding protein</fullName>
    </submittedName>
</protein>
<dbReference type="STRING" id="48709.A0A1D2MPV6"/>
<evidence type="ECO:0000256" key="3">
    <source>
        <dbReference type="ARBA" id="ARBA00023242"/>
    </source>
</evidence>
<dbReference type="AlphaFoldDB" id="A0A1D2MPV6"/>
<accession>A0A1D2MPV6</accession>
<dbReference type="PANTHER" id="PTHR13168">
    <property type="entry name" value="ASSOCIATE OF C-MYC AMY-1"/>
    <property type="match status" value="1"/>
</dbReference>
<reference evidence="5 6" key="1">
    <citation type="journal article" date="2016" name="Genome Biol. Evol.">
        <title>Gene Family Evolution Reflects Adaptation to Soil Environmental Stressors in the Genome of the Collembolan Orchesella cincta.</title>
        <authorList>
            <person name="Faddeeva-Vakhrusheva A."/>
            <person name="Derks M.F."/>
            <person name="Anvar S.Y."/>
            <person name="Agamennone V."/>
            <person name="Suring W."/>
            <person name="Smit S."/>
            <person name="van Straalen N.M."/>
            <person name="Roelofs D."/>
        </authorList>
    </citation>
    <scope>NUCLEOTIDE SEQUENCE [LARGE SCALE GENOMIC DNA]</scope>
    <source>
        <tissue evidence="5">Mixed pool</tissue>
    </source>
</reference>
<dbReference type="GO" id="GO:0003713">
    <property type="term" value="F:transcription coactivator activity"/>
    <property type="evidence" value="ECO:0007669"/>
    <property type="project" value="InterPro"/>
</dbReference>
<gene>
    <name evidence="5" type="ORF">Ocin01_11580</name>
</gene>
<evidence type="ECO:0000256" key="1">
    <source>
        <dbReference type="ARBA" id="ARBA00004123"/>
    </source>
</evidence>
<evidence type="ECO:0000256" key="2">
    <source>
        <dbReference type="ARBA" id="ARBA00009389"/>
    </source>
</evidence>
<comment type="caution">
    <text evidence="5">The sequence shown here is derived from an EMBL/GenBank/DDBJ whole genome shotgun (WGS) entry which is preliminary data.</text>
</comment>
<keyword evidence="6" id="KW-1185">Reference proteome</keyword>
<dbReference type="InterPro" id="IPR026060">
    <property type="entry name" value="AMY1"/>
</dbReference>
<feature type="coiled-coil region" evidence="4">
    <location>
        <begin position="91"/>
        <end position="125"/>
    </location>
</feature>
<keyword evidence="3" id="KW-0539">Nucleus</keyword>
<comment type="subcellular location">
    <subcellularLocation>
        <location evidence="1">Nucleus</location>
    </subcellularLocation>
</comment>
<dbReference type="OrthoDB" id="524165at2759"/>
<keyword evidence="4" id="KW-0175">Coiled coil</keyword>
<evidence type="ECO:0000256" key="4">
    <source>
        <dbReference type="SAM" id="Coils"/>
    </source>
</evidence>
<comment type="similarity">
    <text evidence="2">Belongs to the AMY1 family.</text>
</comment>
<proteinExistence type="inferred from homology"/>
<evidence type="ECO:0000313" key="5">
    <source>
        <dbReference type="EMBL" id="ODM95097.1"/>
    </source>
</evidence>
<evidence type="ECO:0000313" key="6">
    <source>
        <dbReference type="Proteomes" id="UP000094527"/>
    </source>
</evidence>
<dbReference type="PANTHER" id="PTHR13168:SF0">
    <property type="entry name" value="C-MYC-BINDING PROTEIN"/>
    <property type="match status" value="1"/>
</dbReference>
<dbReference type="Proteomes" id="UP000094527">
    <property type="component" value="Unassembled WGS sequence"/>
</dbReference>
<sequence>MFAIAPKNIAAGGASLEKPGNFFALLSAAATAAKQQKRAVPDFLEYLNKSGFKTAWVRAIVALYEEPKKPDDPLAYILKLMGLGIPDKTDVKRMQVQAKHLRTKLLQLQHDNEVLKEEIAVEEEAAHQRKELVNLYDDGKYFSEYNSDEDYELHNTVSTYNPDKAGGYFRS</sequence>
<name>A0A1D2MPV6_ORCCI</name>
<dbReference type="GO" id="GO:0005634">
    <property type="term" value="C:nucleus"/>
    <property type="evidence" value="ECO:0007669"/>
    <property type="project" value="UniProtKB-SubCell"/>
</dbReference>
<organism evidence="5 6">
    <name type="scientific">Orchesella cincta</name>
    <name type="common">Springtail</name>
    <name type="synonym">Podura cincta</name>
    <dbReference type="NCBI Taxonomy" id="48709"/>
    <lineage>
        <taxon>Eukaryota</taxon>
        <taxon>Metazoa</taxon>
        <taxon>Ecdysozoa</taxon>
        <taxon>Arthropoda</taxon>
        <taxon>Hexapoda</taxon>
        <taxon>Collembola</taxon>
        <taxon>Entomobryomorpha</taxon>
        <taxon>Entomobryoidea</taxon>
        <taxon>Orchesellidae</taxon>
        <taxon>Orchesellinae</taxon>
        <taxon>Orchesella</taxon>
    </lineage>
</organism>